<feature type="domain" description="HTH luxR-type" evidence="8">
    <location>
        <begin position="131"/>
        <end position="176"/>
    </location>
</feature>
<name>A0A1I4PLJ6_9BACI</name>
<keyword evidence="4" id="KW-0731">Sigma factor</keyword>
<dbReference type="AlphaFoldDB" id="A0A1I4PLJ6"/>
<evidence type="ECO:0000256" key="3">
    <source>
        <dbReference type="ARBA" id="ARBA00023015"/>
    </source>
</evidence>
<dbReference type="InterPro" id="IPR016032">
    <property type="entry name" value="Sig_transdc_resp-reg_C-effctor"/>
</dbReference>
<dbReference type="Gene3D" id="1.10.1740.10">
    <property type="match status" value="1"/>
</dbReference>
<dbReference type="OrthoDB" id="9783788at2"/>
<evidence type="ECO:0000313" key="11">
    <source>
        <dbReference type="Proteomes" id="UP000199668"/>
    </source>
</evidence>
<dbReference type="EMBL" id="FOTY01000028">
    <property type="protein sequence ID" value="SFM28303.1"/>
    <property type="molecule type" value="Genomic_DNA"/>
</dbReference>
<dbReference type="Pfam" id="PF04542">
    <property type="entry name" value="Sigma70_r2"/>
    <property type="match status" value="1"/>
</dbReference>
<dbReference type="STRING" id="266892.SAMN04488054_1289"/>
<organism evidence="10 11">
    <name type="scientific">Salibacterium qingdaonense</name>
    <dbReference type="NCBI Taxonomy" id="266892"/>
    <lineage>
        <taxon>Bacteria</taxon>
        <taxon>Bacillati</taxon>
        <taxon>Bacillota</taxon>
        <taxon>Bacilli</taxon>
        <taxon>Bacillales</taxon>
        <taxon>Bacillaceae</taxon>
    </lineage>
</organism>
<dbReference type="GO" id="GO:0016987">
    <property type="term" value="F:sigma factor activity"/>
    <property type="evidence" value="ECO:0007669"/>
    <property type="project" value="UniProtKB-KW"/>
</dbReference>
<comment type="similarity">
    <text evidence="1">Belongs to the sigma-70 factor family.</text>
</comment>
<dbReference type="Proteomes" id="UP000199668">
    <property type="component" value="Unassembled WGS sequence"/>
</dbReference>
<dbReference type="InterPro" id="IPR014284">
    <property type="entry name" value="RNA_pol_sigma-70_dom"/>
</dbReference>
<keyword evidence="3" id="KW-0805">Transcription regulation</keyword>
<evidence type="ECO:0000256" key="4">
    <source>
        <dbReference type="ARBA" id="ARBA00023082"/>
    </source>
</evidence>
<dbReference type="Pfam" id="PF00196">
    <property type="entry name" value="GerE"/>
    <property type="match status" value="1"/>
</dbReference>
<dbReference type="Gene3D" id="1.10.10.10">
    <property type="entry name" value="Winged helix-like DNA-binding domain superfamily/Winged helix DNA-binding domain"/>
    <property type="match status" value="1"/>
</dbReference>
<dbReference type="GO" id="GO:0006352">
    <property type="term" value="P:DNA-templated transcription initiation"/>
    <property type="evidence" value="ECO:0007669"/>
    <property type="project" value="InterPro"/>
</dbReference>
<dbReference type="PANTHER" id="PTHR30385">
    <property type="entry name" value="SIGMA FACTOR F FLAGELLAR"/>
    <property type="match status" value="1"/>
</dbReference>
<accession>A0A1I4PLJ6</accession>
<sequence length="177" mass="20794">MEYSGGAPAEKVNNMNQALGISFEEVAEDFTPLVTGMIKRLRIYKNQEEFMQVGFIALWKAYERFDDTKNVPFSSYAYITVKGEMQEQLRKDSVYEERYTPSDFERAPEPPAPDMESLYLELDSLRPYLDRLTPREQDWVLEYSIHGRGIKEIAGRFHVSPHTVKDWRRSALRKLRM</sequence>
<keyword evidence="6" id="KW-0804">Transcription</keyword>
<gene>
    <name evidence="10" type="ORF">SAMN04488054_1289</name>
</gene>
<dbReference type="InterPro" id="IPR013325">
    <property type="entry name" value="RNA_pol_sigma_r2"/>
</dbReference>
<evidence type="ECO:0000259" key="9">
    <source>
        <dbReference type="Pfam" id="PF04542"/>
    </source>
</evidence>
<feature type="domain" description="RNA polymerase sigma-70 region 2" evidence="9">
    <location>
        <begin position="28"/>
        <end position="92"/>
    </location>
</feature>
<dbReference type="InterPro" id="IPR000792">
    <property type="entry name" value="Tscrpt_reg_LuxR_C"/>
</dbReference>
<dbReference type="SUPFAM" id="SSF46894">
    <property type="entry name" value="C-terminal effector domain of the bipartite response regulators"/>
    <property type="match status" value="1"/>
</dbReference>
<proteinExistence type="inferred from homology"/>
<evidence type="ECO:0000313" key="10">
    <source>
        <dbReference type="EMBL" id="SFM28303.1"/>
    </source>
</evidence>
<dbReference type="NCBIfam" id="TIGR02937">
    <property type="entry name" value="sigma70-ECF"/>
    <property type="match status" value="1"/>
</dbReference>
<dbReference type="PANTHER" id="PTHR30385:SF4">
    <property type="entry name" value="RNA POLYMERASE SIGMA-E FACTOR"/>
    <property type="match status" value="1"/>
</dbReference>
<dbReference type="SUPFAM" id="SSF88946">
    <property type="entry name" value="Sigma2 domain of RNA polymerase sigma factors"/>
    <property type="match status" value="1"/>
</dbReference>
<evidence type="ECO:0000259" key="8">
    <source>
        <dbReference type="Pfam" id="PF00196"/>
    </source>
</evidence>
<dbReference type="InterPro" id="IPR007627">
    <property type="entry name" value="RNA_pol_sigma70_r2"/>
</dbReference>
<dbReference type="GO" id="GO:0003677">
    <property type="term" value="F:DNA binding"/>
    <property type="evidence" value="ECO:0007669"/>
    <property type="project" value="UniProtKB-KW"/>
</dbReference>
<evidence type="ECO:0000256" key="7">
    <source>
        <dbReference type="ARBA" id="ARBA00024701"/>
    </source>
</evidence>
<evidence type="ECO:0000256" key="5">
    <source>
        <dbReference type="ARBA" id="ARBA00023125"/>
    </source>
</evidence>
<evidence type="ECO:0000256" key="6">
    <source>
        <dbReference type="ARBA" id="ARBA00023163"/>
    </source>
</evidence>
<comment type="function">
    <text evidence="7">Sigma factors are initiation factors that promote the attachment of RNA polymerase to specific initiation sites and are then released. Sigma-S contributes to the protection against external stress, thus playing a role in cellular fitness and survival.</text>
</comment>
<protein>
    <recommendedName>
        <fullName evidence="2">RNA polymerase sigma factor SigS</fullName>
    </recommendedName>
</protein>
<keyword evidence="11" id="KW-1185">Reference proteome</keyword>
<reference evidence="10 11" key="1">
    <citation type="submission" date="2016-10" db="EMBL/GenBank/DDBJ databases">
        <authorList>
            <person name="de Groot N.N."/>
        </authorList>
    </citation>
    <scope>NUCLEOTIDE SEQUENCE [LARGE SCALE GENOMIC DNA]</scope>
    <source>
        <strain evidence="10 11">CGMCC 1.6134</strain>
    </source>
</reference>
<dbReference type="InterPro" id="IPR036388">
    <property type="entry name" value="WH-like_DNA-bd_sf"/>
</dbReference>
<evidence type="ECO:0000256" key="1">
    <source>
        <dbReference type="ARBA" id="ARBA00007788"/>
    </source>
</evidence>
<dbReference type="GO" id="GO:0000428">
    <property type="term" value="C:DNA-directed RNA polymerase complex"/>
    <property type="evidence" value="ECO:0007669"/>
    <property type="project" value="UniProtKB-KW"/>
</dbReference>
<keyword evidence="10" id="KW-0240">DNA-directed RNA polymerase</keyword>
<evidence type="ECO:0000256" key="2">
    <source>
        <dbReference type="ARBA" id="ARBA00021245"/>
    </source>
</evidence>
<keyword evidence="5" id="KW-0238">DNA-binding</keyword>